<name>A0A235BT82_UNCW3</name>
<sequence length="360" mass="41707">MRIAPKGLIWKDFRNLQKREELSTEPIVEDLLFIQTIEGHSHNGDGAFRGRKFVDTTVNDIVEALGRDIFIVRSERQMLIDEICEYAERVMDGENLIHLVNRNNEPLMRCPLFTQWEVNSRDVLKGLYLGGLMDSFSVRKEVNEKFRTNIGGGKPYLIDLRVTEEMNLNGEVLAHGDHEDKIGEYIEKGLIIRDSTNVDFLRHPNVRFQYIRHKRGLGVSDDAAVLVSGLLYGASVGLGAYLADAIDTLDKYSLKFIEQDDRLAHTIEKNFPALGMTEEDVFSFIKLIAIPEGREKEIPDCSQRYFLQIDKKKNLTALESHYRFIMGLPYPRFRISYERVLNEDFYEYVDKRLESFRENV</sequence>
<dbReference type="EMBL" id="NOZQ01000136">
    <property type="protein sequence ID" value="OYD15229.1"/>
    <property type="molecule type" value="Genomic_DNA"/>
</dbReference>
<evidence type="ECO:0000313" key="2">
    <source>
        <dbReference type="Proteomes" id="UP000215215"/>
    </source>
</evidence>
<dbReference type="Proteomes" id="UP000215215">
    <property type="component" value="Unassembled WGS sequence"/>
</dbReference>
<dbReference type="AlphaFoldDB" id="A0A235BT82"/>
<organism evidence="1 2">
    <name type="scientific">candidate division WOR-3 bacterium JGI_Cruoil_03_44_89</name>
    <dbReference type="NCBI Taxonomy" id="1973748"/>
    <lineage>
        <taxon>Bacteria</taxon>
        <taxon>Bacteria division WOR-3</taxon>
    </lineage>
</organism>
<proteinExistence type="predicted"/>
<evidence type="ECO:0000313" key="1">
    <source>
        <dbReference type="EMBL" id="OYD15229.1"/>
    </source>
</evidence>
<protein>
    <submittedName>
        <fullName evidence="1">Uncharacterized protein</fullName>
    </submittedName>
</protein>
<accession>A0A235BT82</accession>
<comment type="caution">
    <text evidence="1">The sequence shown here is derived from an EMBL/GenBank/DDBJ whole genome shotgun (WGS) entry which is preliminary data.</text>
</comment>
<gene>
    <name evidence="1" type="ORF">CH333_06165</name>
</gene>
<reference evidence="1 2" key="1">
    <citation type="submission" date="2017-07" db="EMBL/GenBank/DDBJ databases">
        <title>Recovery of genomes from metagenomes via a dereplication, aggregation, and scoring strategy.</title>
        <authorList>
            <person name="Sieber C.M."/>
            <person name="Probst A.J."/>
            <person name="Sharrar A."/>
            <person name="Thomas B.C."/>
            <person name="Hess M."/>
            <person name="Tringe S.G."/>
            <person name="Banfield J.F."/>
        </authorList>
    </citation>
    <scope>NUCLEOTIDE SEQUENCE [LARGE SCALE GENOMIC DNA]</scope>
    <source>
        <strain evidence="1">JGI_Cruoil_03_44_89</strain>
    </source>
</reference>